<protein>
    <recommendedName>
        <fullName evidence="2">YaiO beta-barrel domain-containing protein</fullName>
    </recommendedName>
</protein>
<dbReference type="InterPro" id="IPR011990">
    <property type="entry name" value="TPR-like_helical_dom_sf"/>
</dbReference>
<evidence type="ECO:0000313" key="4">
    <source>
        <dbReference type="Proteomes" id="UP000634668"/>
    </source>
</evidence>
<dbReference type="EMBL" id="BMWP01000001">
    <property type="protein sequence ID" value="GGW22384.1"/>
    <property type="molecule type" value="Genomic_DNA"/>
</dbReference>
<sequence length="417" mass="47455">MAKYKAQLLLLFLLAFKFVPLSAQTELSTDELYTNARTAAFDEDNYKKAIFLLKKALDKSPNYLEVSVFLGRLYTYTDSLPKARMVFEEVLQKEAGHEEASLAYANLEYWNSDSQKSLSFLNSGLSQNPNSEKLGLLKAKVLKDLKRYDESRTVIDQLLRNNPELTEARSLLGSINNSAAKNSIGLTYDFIYFDKRFDDPWHLASVNYSRQTKLGSVIARFNHANRFTTNGAQFEVDAYPRISNLFYAYVSGGISENKGIFPRYRAGFSLYANLPSSFEADAGFRFLAFTGNTWIYTLGVGKYYKSYWFNLRTYLTPSINSISHSYSLTTRYYFGGADDYLSFKIGTGVSPDDNVNSLAFDPENIYKLKSINMALGYRKLLWDTHVISFQASLENQEYAPETKGNQISLSVGYSKRF</sequence>
<name>A0A918MG61_9FLAO</name>
<dbReference type="NCBIfam" id="TIGR04390">
    <property type="entry name" value="OMP_YaiO_dom"/>
    <property type="match status" value="1"/>
</dbReference>
<dbReference type="Pfam" id="PF14559">
    <property type="entry name" value="TPR_19"/>
    <property type="match status" value="1"/>
</dbReference>
<dbReference type="SUPFAM" id="SSF48452">
    <property type="entry name" value="TPR-like"/>
    <property type="match status" value="1"/>
</dbReference>
<accession>A0A918MG61</accession>
<dbReference type="RefSeq" id="WP_026815237.1">
    <property type="nucleotide sequence ID" value="NZ_BMWP01000001.1"/>
</dbReference>
<feature type="domain" description="YaiO beta-barrel" evidence="2">
    <location>
        <begin position="181"/>
        <end position="353"/>
    </location>
</feature>
<gene>
    <name evidence="3" type="ORF">GCM10007383_02520</name>
</gene>
<dbReference type="Gene3D" id="1.25.40.10">
    <property type="entry name" value="Tetratricopeptide repeat domain"/>
    <property type="match status" value="1"/>
</dbReference>
<reference evidence="3" key="2">
    <citation type="submission" date="2020-09" db="EMBL/GenBank/DDBJ databases">
        <authorList>
            <person name="Sun Q."/>
            <person name="Kim S."/>
        </authorList>
    </citation>
    <scope>NUCLEOTIDE SEQUENCE</scope>
    <source>
        <strain evidence="3">KCTC 12113</strain>
    </source>
</reference>
<keyword evidence="1" id="KW-0732">Signal</keyword>
<evidence type="ECO:0000259" key="2">
    <source>
        <dbReference type="Pfam" id="PF19413"/>
    </source>
</evidence>
<organism evidence="3 4">
    <name type="scientific">Arenibacter certesii</name>
    <dbReference type="NCBI Taxonomy" id="228955"/>
    <lineage>
        <taxon>Bacteria</taxon>
        <taxon>Pseudomonadati</taxon>
        <taxon>Bacteroidota</taxon>
        <taxon>Flavobacteriia</taxon>
        <taxon>Flavobacteriales</taxon>
        <taxon>Flavobacteriaceae</taxon>
        <taxon>Arenibacter</taxon>
    </lineage>
</organism>
<comment type="caution">
    <text evidence="3">The sequence shown here is derived from an EMBL/GenBank/DDBJ whole genome shotgun (WGS) entry which is preliminary data.</text>
</comment>
<dbReference type="AlphaFoldDB" id="A0A918MG61"/>
<dbReference type="InterPro" id="IPR030887">
    <property type="entry name" value="Beta-barrel_YaiO"/>
</dbReference>
<reference evidence="3" key="1">
    <citation type="journal article" date="2014" name="Int. J. Syst. Evol. Microbiol.">
        <title>Complete genome sequence of Corynebacterium casei LMG S-19264T (=DSM 44701T), isolated from a smear-ripened cheese.</title>
        <authorList>
            <consortium name="US DOE Joint Genome Institute (JGI-PGF)"/>
            <person name="Walter F."/>
            <person name="Albersmeier A."/>
            <person name="Kalinowski J."/>
            <person name="Ruckert C."/>
        </authorList>
    </citation>
    <scope>NUCLEOTIDE SEQUENCE</scope>
    <source>
        <strain evidence="3">KCTC 12113</strain>
    </source>
</reference>
<dbReference type="Proteomes" id="UP000634668">
    <property type="component" value="Unassembled WGS sequence"/>
</dbReference>
<feature type="chain" id="PRO_5036696447" description="YaiO beta-barrel domain-containing protein" evidence="1">
    <location>
        <begin position="24"/>
        <end position="417"/>
    </location>
</feature>
<evidence type="ECO:0000256" key="1">
    <source>
        <dbReference type="SAM" id="SignalP"/>
    </source>
</evidence>
<evidence type="ECO:0000313" key="3">
    <source>
        <dbReference type="EMBL" id="GGW22384.1"/>
    </source>
</evidence>
<dbReference type="Pfam" id="PF19413">
    <property type="entry name" value="YaiO"/>
    <property type="match status" value="1"/>
</dbReference>
<proteinExistence type="predicted"/>
<keyword evidence="4" id="KW-1185">Reference proteome</keyword>
<feature type="signal peptide" evidence="1">
    <location>
        <begin position="1"/>
        <end position="23"/>
    </location>
</feature>